<evidence type="ECO:0000256" key="1">
    <source>
        <dbReference type="ARBA" id="ARBA00023242"/>
    </source>
</evidence>
<organism evidence="3 4">
    <name type="scientific">Cladosporium halotolerans</name>
    <dbReference type="NCBI Taxonomy" id="1052096"/>
    <lineage>
        <taxon>Eukaryota</taxon>
        <taxon>Fungi</taxon>
        <taxon>Dikarya</taxon>
        <taxon>Ascomycota</taxon>
        <taxon>Pezizomycotina</taxon>
        <taxon>Dothideomycetes</taxon>
        <taxon>Dothideomycetidae</taxon>
        <taxon>Cladosporiales</taxon>
        <taxon>Cladosporiaceae</taxon>
        <taxon>Cladosporium</taxon>
    </lineage>
</organism>
<keyword evidence="1" id="KW-0539">Nucleus</keyword>
<evidence type="ECO:0000313" key="3">
    <source>
        <dbReference type="EMBL" id="KAL1590175.1"/>
    </source>
</evidence>
<dbReference type="GO" id="GO:0000981">
    <property type="term" value="F:DNA-binding transcription factor activity, RNA polymerase II-specific"/>
    <property type="evidence" value="ECO:0007669"/>
    <property type="project" value="InterPro"/>
</dbReference>
<comment type="caution">
    <text evidence="3">The sequence shown here is derived from an EMBL/GenBank/DDBJ whole genome shotgun (WGS) entry which is preliminary data.</text>
</comment>
<dbReference type="GO" id="GO:0008270">
    <property type="term" value="F:zinc ion binding"/>
    <property type="evidence" value="ECO:0007669"/>
    <property type="project" value="InterPro"/>
</dbReference>
<gene>
    <name evidence="3" type="ORF">WHR41_01328</name>
</gene>
<dbReference type="InterPro" id="IPR052400">
    <property type="entry name" value="Zn2-C6_fungal_TF"/>
</dbReference>
<name>A0AB34KZJ0_9PEZI</name>
<dbReference type="PANTHER" id="PTHR47657:SF14">
    <property type="entry name" value="ZN(2)-C6 FUNGAL-TYPE DOMAIN-CONTAINING PROTEIN"/>
    <property type="match status" value="1"/>
</dbReference>
<dbReference type="CDD" id="cd00067">
    <property type="entry name" value="GAL4"/>
    <property type="match status" value="1"/>
</dbReference>
<dbReference type="InterPro" id="IPR001138">
    <property type="entry name" value="Zn2Cys6_DnaBD"/>
</dbReference>
<evidence type="ECO:0000259" key="2">
    <source>
        <dbReference type="PROSITE" id="PS50048"/>
    </source>
</evidence>
<dbReference type="SMART" id="SM00066">
    <property type="entry name" value="GAL4"/>
    <property type="match status" value="1"/>
</dbReference>
<dbReference type="GeneID" id="96002772"/>
<proteinExistence type="predicted"/>
<dbReference type="PANTHER" id="PTHR47657">
    <property type="entry name" value="STEROL REGULATORY ELEMENT-BINDING PROTEIN ECM22"/>
    <property type="match status" value="1"/>
</dbReference>
<dbReference type="SUPFAM" id="SSF57701">
    <property type="entry name" value="Zn2/Cys6 DNA-binding domain"/>
    <property type="match status" value="1"/>
</dbReference>
<evidence type="ECO:0000313" key="4">
    <source>
        <dbReference type="Proteomes" id="UP000803884"/>
    </source>
</evidence>
<sequence>MKYVMPRLNTVKTRTGYHRCKARKVKCDEAHPKCGACSRHGVECTYDKVRVNRRKQTLAKIRAAPTETHSVEDKARPIDSRISTLLETRLMHEWTAYVCHTLSTAWEFWKYEAPLLAFEHRCILDGLLCLAALYIARPNTQDIICLGVTRADMPYIASIYFERALSGHQKMLTDLSLSNVEAAYVSCTCITLASLVTLRGEVEESRFLVNGFSQWLRLSRGMKFIVNKWHGLASFEEVRKFAIFRSKPDLSNPSELYNRENAEPFKHLLTWAKEHELQTPEDQDAYAKALSYIGLMYRGITEGFDHPYGTCRRIVAMTSLLPERFVELIEIRRPRALAMAMHVFACMKLVEKEVFWMEGIAEQQIPILLRDMPSAWADAVPWPLGLIESEGSTRI</sequence>
<dbReference type="Pfam" id="PF00172">
    <property type="entry name" value="Zn_clus"/>
    <property type="match status" value="1"/>
</dbReference>
<keyword evidence="4" id="KW-1185">Reference proteome</keyword>
<dbReference type="RefSeq" id="XP_069233280.1">
    <property type="nucleotide sequence ID" value="XM_069369934.1"/>
</dbReference>
<dbReference type="PROSITE" id="PS50048">
    <property type="entry name" value="ZN2_CY6_FUNGAL_2"/>
    <property type="match status" value="1"/>
</dbReference>
<dbReference type="Gene3D" id="4.10.240.10">
    <property type="entry name" value="Zn(2)-C6 fungal-type DNA-binding domain"/>
    <property type="match status" value="1"/>
</dbReference>
<dbReference type="AlphaFoldDB" id="A0AB34KZJ0"/>
<feature type="domain" description="Zn(2)-C6 fungal-type" evidence="2">
    <location>
        <begin position="20"/>
        <end position="46"/>
    </location>
</feature>
<dbReference type="InterPro" id="IPR036864">
    <property type="entry name" value="Zn2-C6_fun-type_DNA-bd_sf"/>
</dbReference>
<dbReference type="EMBL" id="JAAQHG020000003">
    <property type="protein sequence ID" value="KAL1590175.1"/>
    <property type="molecule type" value="Genomic_DNA"/>
</dbReference>
<accession>A0AB34KZJ0</accession>
<protein>
    <recommendedName>
        <fullName evidence="2">Zn(2)-C6 fungal-type domain-containing protein</fullName>
    </recommendedName>
</protein>
<dbReference type="Proteomes" id="UP000803884">
    <property type="component" value="Unassembled WGS sequence"/>
</dbReference>
<reference evidence="3 4" key="1">
    <citation type="journal article" date="2020" name="Microbiol. Resour. Announc.">
        <title>Draft Genome Sequence of a Cladosporium Species Isolated from the Mesophotic Ascidian Didemnum maculosum.</title>
        <authorList>
            <person name="Gioti A."/>
            <person name="Siaperas R."/>
            <person name="Nikolaivits E."/>
            <person name="Le Goff G."/>
            <person name="Ouazzani J."/>
            <person name="Kotoulas G."/>
            <person name="Topakas E."/>
        </authorList>
    </citation>
    <scope>NUCLEOTIDE SEQUENCE [LARGE SCALE GENOMIC DNA]</scope>
    <source>
        <strain evidence="3 4">TM138-S3</strain>
    </source>
</reference>